<dbReference type="HOGENOM" id="CLU_002409_0_0_11"/>
<keyword evidence="7" id="KW-0812">Transmembrane</keyword>
<evidence type="ECO:0000256" key="2">
    <source>
        <dbReference type="ARBA" id="ARBA00022512"/>
    </source>
</evidence>
<dbReference type="NCBIfam" id="TIGR02543">
    <property type="entry name" value="List_Bact_rpt"/>
    <property type="match status" value="1"/>
</dbReference>
<dbReference type="GeneID" id="78512984"/>
<comment type="subcellular location">
    <subcellularLocation>
        <location evidence="1">Cell envelope</location>
    </subcellularLocation>
</comment>
<evidence type="ECO:0000259" key="9">
    <source>
        <dbReference type="PROSITE" id="PS50847"/>
    </source>
</evidence>
<dbReference type="InterPro" id="IPR013378">
    <property type="entry name" value="InlB-like_B-rpt"/>
</dbReference>
<dbReference type="OrthoDB" id="2078652at2"/>
<sequence length="1585" mass="164125">MKNSHRLRHRMATLGLTALLALSMTPTSGIAYALGMGEGDAPTAAETTPDPAAGAGTSSQGTDGQGADGQTPGAVADERDSTSNVATPAEKGTASGNEAEAAAPSGDAVTMLRAPQAPVSLTELWVDGTNGDDANDGSASSALKTLAKALELQAADPSVTTIHIKGDLALSATATIPSGVTLSIAADGAKISGSGNSIDGIVLASGATLTGEGTLTMTGFKTALTAQPGSTITDGTYVFKNNAGASGSRGLSLAGTVKGSSGKDKLTITADDKSNTNFYESGITFENCTVNVNSQARTWFDARDLNLKNASLTVKGFGQTFYVNKLNMEGSDLTINPSFYGQTGMTIQGSSTIANSHITANAGSTAGISVGAAGGTINVTDSTLEFTNGGTGGLNVNTGDVILTNSTIKGDGNNSGALFGAQTNGSIEFKEDCLVETPAASNADNGAGQTMKNFVVTGGSYLVKYAPSYNSSMGSTIPVNGAANGDEKLSLFTLADPSTTALSPLNKNGQTYDYSVAKASSDGEKHVWVPAAKVTFKLNADDATQPVSGSFVDGSTADQTALAMRGYALAAAKSVAGGSVAVPGDPFAPGYKFLGWFYKDAAGTEQPFSADDAVSSDMTVYAKWESDASSYAVKYHNGADTDVTYLATSSDPSRTIKVLSGDEVAAAAPAFALEGKTFKGWTTQPDGAGDEVAAGSMLSVPAGTNVVDLYAKWEDQLVTVKFSANGGTFSADSVFKKNPAVFDIETDANGGEVAVVKRQPKVSDKTTLDALLRSLGDGSISSSTKGIASPTDTDTDAAYTGIATYKYHVLGNKHIQETQWFWTVDRYYYWFNDAAGSSHAKIDGTAKLTQDVTYYLKWDSDPAIEHVEGDTTIPSDMWSGSQDKTTSIKEVSTGETFSMTGAVDASGIVSQMDALEASIAGGLDDLTKITLSDTSSTFKATITLPDGVVVPPNPTVTATGLGDCFEVKSTEVNGQNVTVTFGLKGNYDNYKQLKDAVVSTGKDDAPTAALPKPITVTVDGLTLDADNVTNGQELTATGVVEGTFSSFAENTVTAKVKKFDYGWTGSQIQASKDPRGTGIQQTILVVKPAAQTLPADILVGGDTEHDSVYPVLPGQTVNFTGAIEASVVKAQMRGIESQFPNTTDYAGIKLSDMSSSFTATFTIPDSMTLPENLNKDSIRTDGFSDTFTVSDVSVSGRTVTVKMTLKDGIETYKDLQEAVIDNLGDTMGITIPGVKVNDDFPAGDTATVSGTVTGDFKAHATKTETGTTKVFSFTWEGVQKPEGMDATANSVDDGILFTVQAVTPVASKLPADMLVGTNTEHDAVIESAQGSTFDLTGAILAASIQEQMNRIEAAYPGANHDTIALDAIKFSFEATFTVPEGMTLPSDLDASKVKATDFGDGFKVSDVRVSGRTVTVKFVLSDPASIATYSDLERVVDAAGATDGWMRLTVPGIKIDKDAEVGKNLTIVGTVKGSFGATADSQSGTHKVFSFTWEGTQWPDGKDAVATDDETIQLTVKVAKGDESVTPQTPGNGGTKPTVTKTIKSGRKGLPQTSDNTLSPVVPVVVAVCGVAAIAIAVYVRRKRK</sequence>
<feature type="region of interest" description="Disordered" evidence="6">
    <location>
        <begin position="1522"/>
        <end position="1556"/>
    </location>
</feature>
<keyword evidence="5" id="KW-0572">Peptidoglycan-anchor</keyword>
<evidence type="ECO:0000313" key="11">
    <source>
        <dbReference type="Proteomes" id="UP000000333"/>
    </source>
</evidence>
<evidence type="ECO:0000256" key="3">
    <source>
        <dbReference type="ARBA" id="ARBA00022525"/>
    </source>
</evidence>
<feature type="region of interest" description="Disordered" evidence="6">
    <location>
        <begin position="40"/>
        <end position="105"/>
    </location>
</feature>
<gene>
    <name evidence="10" type="ordered locus">Olsu_1598</name>
</gene>
<dbReference type="KEGG" id="ols:Olsu_1598"/>
<evidence type="ECO:0000313" key="10">
    <source>
        <dbReference type="EMBL" id="ADK68697.1"/>
    </source>
</evidence>
<feature type="signal peptide" evidence="8">
    <location>
        <begin position="1"/>
        <end position="33"/>
    </location>
</feature>
<evidence type="ECO:0000256" key="1">
    <source>
        <dbReference type="ARBA" id="ARBA00004196"/>
    </source>
</evidence>
<feature type="domain" description="Gram-positive cocci surface proteins LPxTG" evidence="9">
    <location>
        <begin position="1550"/>
        <end position="1585"/>
    </location>
</feature>
<dbReference type="SUPFAM" id="SSF51126">
    <property type="entry name" value="Pectin lyase-like"/>
    <property type="match status" value="1"/>
</dbReference>
<dbReference type="eggNOG" id="ENOG502Z8T3">
    <property type="taxonomic scope" value="Bacteria"/>
</dbReference>
<name>E1QX44_OLSUV</name>
<dbReference type="InterPro" id="IPR019931">
    <property type="entry name" value="LPXTG_anchor"/>
</dbReference>
<organism evidence="10 11">
    <name type="scientific">Olsenella uli (strain ATCC 49627 / DSM 7084 / CCUG 31166 / CIP 109912 / JCM 12494 / LMG 11480 / NCIMB 702895 / VPI D76D-27C)</name>
    <name type="common">Lactobacillus uli</name>
    <dbReference type="NCBI Taxonomy" id="633147"/>
    <lineage>
        <taxon>Bacteria</taxon>
        <taxon>Bacillati</taxon>
        <taxon>Actinomycetota</taxon>
        <taxon>Coriobacteriia</taxon>
        <taxon>Coriobacteriales</taxon>
        <taxon>Atopobiaceae</taxon>
        <taxon>Olsenella</taxon>
    </lineage>
</organism>
<dbReference type="Proteomes" id="UP000000333">
    <property type="component" value="Chromosome"/>
</dbReference>
<evidence type="ECO:0000256" key="7">
    <source>
        <dbReference type="SAM" id="Phobius"/>
    </source>
</evidence>
<feature type="compositionally biased region" description="Low complexity" evidence="6">
    <location>
        <begin position="40"/>
        <end position="57"/>
    </location>
</feature>
<feature type="compositionally biased region" description="Polar residues" evidence="6">
    <location>
        <begin position="1525"/>
        <end position="1543"/>
    </location>
</feature>
<evidence type="ECO:0000256" key="8">
    <source>
        <dbReference type="SAM" id="SignalP"/>
    </source>
</evidence>
<feature type="chain" id="PRO_5003150439" evidence="8">
    <location>
        <begin position="34"/>
        <end position="1585"/>
    </location>
</feature>
<keyword evidence="7" id="KW-1133">Transmembrane helix</keyword>
<evidence type="ECO:0000256" key="5">
    <source>
        <dbReference type="ARBA" id="ARBA00023088"/>
    </source>
</evidence>
<keyword evidence="4 8" id="KW-0732">Signal</keyword>
<keyword evidence="2" id="KW-0134">Cell wall</keyword>
<feature type="transmembrane region" description="Helical" evidence="7">
    <location>
        <begin position="1561"/>
        <end position="1580"/>
    </location>
</feature>
<keyword evidence="3" id="KW-0964">Secreted</keyword>
<reference evidence="10 11" key="1">
    <citation type="journal article" date="2010" name="Stand. Genomic Sci.">
        <title>Complete genome sequence of Olsenella uli type strain (VPI D76D-27C).</title>
        <authorList>
            <person name="Goker M."/>
            <person name="Held B."/>
            <person name="Lucas S."/>
            <person name="Nolan M."/>
            <person name="Yasawong M."/>
            <person name="Glavina Del Rio T."/>
            <person name="Tice H."/>
            <person name="Cheng J.F."/>
            <person name="Bruce D."/>
            <person name="Detter J.C."/>
            <person name="Tapia R."/>
            <person name="Han C."/>
            <person name="Goodwin L."/>
            <person name="Pitluck S."/>
            <person name="Liolios K."/>
            <person name="Ivanova N."/>
            <person name="Mavromatis K."/>
            <person name="Mikhailova N."/>
            <person name="Pati A."/>
            <person name="Chen A."/>
            <person name="Palaniappan K."/>
            <person name="Land M."/>
            <person name="Hauser L."/>
            <person name="Chang Y.J."/>
            <person name="Jeffries C.D."/>
            <person name="Rohde M."/>
            <person name="Sikorski J."/>
            <person name="Pukall R."/>
            <person name="Woyke T."/>
            <person name="Bristow J."/>
            <person name="Eisen J.A."/>
            <person name="Markowitz V."/>
            <person name="Hugenholtz P."/>
            <person name="Kyrpides N.C."/>
            <person name="Klenk H.P."/>
            <person name="Lapidus A."/>
        </authorList>
    </citation>
    <scope>NUCLEOTIDE SEQUENCE [LARGE SCALE GENOMIC DNA]</scope>
    <source>
        <strain evidence="11">ATCC 49627 / DSM 7084 / CIP 109912 / JCM 12494 / NCIMB 702895 / VPI D76D-27C</strain>
    </source>
</reference>
<dbReference type="EMBL" id="CP002106">
    <property type="protein sequence ID" value="ADK68697.1"/>
    <property type="molecule type" value="Genomic_DNA"/>
</dbReference>
<dbReference type="GO" id="GO:0030313">
    <property type="term" value="C:cell envelope"/>
    <property type="evidence" value="ECO:0007669"/>
    <property type="project" value="UniProtKB-SubCell"/>
</dbReference>
<evidence type="ECO:0000256" key="6">
    <source>
        <dbReference type="SAM" id="MobiDB-lite"/>
    </source>
</evidence>
<protein>
    <submittedName>
        <fullName evidence="10">Cell wall/surface repeat protein</fullName>
    </submittedName>
</protein>
<evidence type="ECO:0000256" key="4">
    <source>
        <dbReference type="ARBA" id="ARBA00022729"/>
    </source>
</evidence>
<dbReference type="PROSITE" id="PS50847">
    <property type="entry name" value="GRAM_POS_ANCHORING"/>
    <property type="match status" value="1"/>
</dbReference>
<dbReference type="RefSeq" id="WP_013252448.1">
    <property type="nucleotide sequence ID" value="NC_014363.1"/>
</dbReference>
<dbReference type="InterPro" id="IPR042229">
    <property type="entry name" value="Listeria/Bacterioides_rpt_sf"/>
</dbReference>
<accession>E1QX44</accession>
<dbReference type="STRING" id="633147.Olsu_1598"/>
<keyword evidence="7" id="KW-0472">Membrane</keyword>
<dbReference type="InterPro" id="IPR011050">
    <property type="entry name" value="Pectin_lyase_fold/virulence"/>
</dbReference>
<dbReference type="Gene3D" id="2.60.40.4270">
    <property type="entry name" value="Listeria-Bacteroides repeat domain"/>
    <property type="match status" value="2"/>
</dbReference>
<proteinExistence type="predicted"/>
<dbReference type="Pfam" id="PF09479">
    <property type="entry name" value="Flg_new"/>
    <property type="match status" value="2"/>
</dbReference>
<keyword evidence="11" id="KW-1185">Reference proteome</keyword>